<keyword evidence="1" id="KW-0732">Signal</keyword>
<sequence>MNSHRKVIAAAVAVVLGLLTTGLDDSDDAPKTAESAVVQPSSKAPSELLTEADVEQILGGLPVKPTTFSDPGTAEVPGCEALADFGTRAAKKIGFETSAEDKGVAELVVPDGKDTRVIEDIEECSTATIEGTAFDVRFTSAAGGDGNSNGVLKGAGVTFEVRTRVVDGDNVEVLVFGATAEQADLAIDTAVARYAGTELPEPIASIPPGQSRNQAAVGRPLQVTITDDENQVIRLKITINSVRYYARLTVTDEEKQYTDKADWYRYPDNGQWAVLDASYENVGGAPYQISLSTLTHTADDGTKTNVPYITYNPSKEAPRADVLDSTTLQPGEKVTGQIILDIPSKGGQARWYASGDETQDPGWALDLPRS</sequence>
<reference evidence="3 4" key="1">
    <citation type="submission" date="2023-05" db="EMBL/GenBank/DDBJ databases">
        <title>Draft genome sequence of Streptomyces sp. B-S-A12 isolated from a cave soil in Thailand.</title>
        <authorList>
            <person name="Chamroensaksri N."/>
            <person name="Muangham S."/>
        </authorList>
    </citation>
    <scope>NUCLEOTIDE SEQUENCE [LARGE SCALE GENOMIC DNA]</scope>
    <source>
        <strain evidence="3 4">B-S-A12</strain>
    </source>
</reference>
<organism evidence="3 4">
    <name type="scientific">Streptomyces luteolus</name>
    <dbReference type="NCBI Taxonomy" id="3043615"/>
    <lineage>
        <taxon>Bacteria</taxon>
        <taxon>Bacillati</taxon>
        <taxon>Actinomycetota</taxon>
        <taxon>Actinomycetes</taxon>
        <taxon>Kitasatosporales</taxon>
        <taxon>Streptomycetaceae</taxon>
        <taxon>Streptomyces</taxon>
    </lineage>
</organism>
<dbReference type="RefSeq" id="WP_282538539.1">
    <property type="nucleotide sequence ID" value="NZ_JASCIS010000040.1"/>
</dbReference>
<gene>
    <name evidence="3" type="ORF">QIT00_29770</name>
</gene>
<accession>A0ABT6T492</accession>
<evidence type="ECO:0008006" key="5">
    <source>
        <dbReference type="Google" id="ProtNLM"/>
    </source>
</evidence>
<evidence type="ECO:0000256" key="1">
    <source>
        <dbReference type="ARBA" id="ARBA00022729"/>
    </source>
</evidence>
<comment type="caution">
    <text evidence="3">The sequence shown here is derived from an EMBL/GenBank/DDBJ whole genome shotgun (WGS) entry which is preliminary data.</text>
</comment>
<dbReference type="EMBL" id="JASCIS010000040">
    <property type="protein sequence ID" value="MDI3422681.1"/>
    <property type="molecule type" value="Genomic_DNA"/>
</dbReference>
<proteinExistence type="predicted"/>
<protein>
    <recommendedName>
        <fullName evidence="5">DUF4352 domain-containing protein</fullName>
    </recommendedName>
</protein>
<evidence type="ECO:0000256" key="2">
    <source>
        <dbReference type="SAM" id="MobiDB-lite"/>
    </source>
</evidence>
<dbReference type="InterPro" id="IPR029050">
    <property type="entry name" value="Immunoprotect_excell_Ig-like"/>
</dbReference>
<keyword evidence="4" id="KW-1185">Reference proteome</keyword>
<dbReference type="Gene3D" id="2.60.40.1240">
    <property type="match status" value="1"/>
</dbReference>
<evidence type="ECO:0000313" key="4">
    <source>
        <dbReference type="Proteomes" id="UP001237105"/>
    </source>
</evidence>
<evidence type="ECO:0000313" key="3">
    <source>
        <dbReference type="EMBL" id="MDI3422681.1"/>
    </source>
</evidence>
<dbReference type="Proteomes" id="UP001237105">
    <property type="component" value="Unassembled WGS sequence"/>
</dbReference>
<feature type="region of interest" description="Disordered" evidence="2">
    <location>
        <begin position="349"/>
        <end position="370"/>
    </location>
</feature>
<name>A0ABT6T492_9ACTN</name>